<name>A0A1B7SPX3_9ASCO</name>
<dbReference type="PROSITE" id="PS00062">
    <property type="entry name" value="ALDOKETO_REDUCTASE_2"/>
    <property type="match status" value="1"/>
</dbReference>
<comment type="similarity">
    <text evidence="1">Belongs to the aldo/keto reductase family.</text>
</comment>
<organism evidence="10 11">
    <name type="scientific">Ogataea polymorpha</name>
    <dbReference type="NCBI Taxonomy" id="460523"/>
    <lineage>
        <taxon>Eukaryota</taxon>
        <taxon>Fungi</taxon>
        <taxon>Dikarya</taxon>
        <taxon>Ascomycota</taxon>
        <taxon>Saccharomycotina</taxon>
        <taxon>Pichiomycetes</taxon>
        <taxon>Pichiales</taxon>
        <taxon>Pichiaceae</taxon>
        <taxon>Ogataea</taxon>
    </lineage>
</organism>
<dbReference type="PIRSF" id="PIRSF000097">
    <property type="entry name" value="AKR"/>
    <property type="match status" value="1"/>
</dbReference>
<keyword evidence="3" id="KW-0560">Oxidoreductase</keyword>
<evidence type="ECO:0000256" key="3">
    <source>
        <dbReference type="ARBA" id="ARBA00023002"/>
    </source>
</evidence>
<reference evidence="10" key="2">
    <citation type="submission" date="2021-01" db="EMBL/GenBank/DDBJ databases">
        <authorList>
            <person name="Schikora-Tamarit M.A."/>
        </authorList>
    </citation>
    <scope>NUCLEOTIDE SEQUENCE</scope>
    <source>
        <strain evidence="10">NCAIM Y.01608</strain>
    </source>
</reference>
<comment type="catalytic activity">
    <reaction evidence="5">
        <text>isatin + NADPH + H(+) = 3-hydroxyindolin-2-one + NADP(+)</text>
        <dbReference type="Rhea" id="RHEA:68608"/>
        <dbReference type="ChEBI" id="CHEBI:15378"/>
        <dbReference type="ChEBI" id="CHEBI:27539"/>
        <dbReference type="ChEBI" id="CHEBI:28536"/>
        <dbReference type="ChEBI" id="CHEBI:57783"/>
        <dbReference type="ChEBI" id="CHEBI:58349"/>
    </reaction>
</comment>
<dbReference type="FunFam" id="3.20.20.100:FF:000002">
    <property type="entry name" value="2,5-diketo-D-gluconic acid reductase A"/>
    <property type="match status" value="1"/>
</dbReference>
<evidence type="ECO:0000256" key="1">
    <source>
        <dbReference type="ARBA" id="ARBA00007905"/>
    </source>
</evidence>
<evidence type="ECO:0000256" key="5">
    <source>
        <dbReference type="ARBA" id="ARBA00051098"/>
    </source>
</evidence>
<proteinExistence type="inferred from homology"/>
<dbReference type="InterPro" id="IPR044494">
    <property type="entry name" value="AKR3C2/3"/>
</dbReference>
<dbReference type="InterPro" id="IPR036812">
    <property type="entry name" value="NAD(P)_OxRdtase_dom_sf"/>
</dbReference>
<sequence>MSTPSFTLARTGDKIPAIAFGSGTKHQKKKKGDPVLKDSVDESLVDIIKFALTEGKFTHLDTAEVYTTRIEVGKAIAESGVPRSKLWITDKWNQGWGGKYRSTTPSGPYESLVKGLELMKIEYVDLFLIHAPFFGKDTTDVTVEEAWRQMERLVDEGKARNIGVSNFDVPVLEKIFAVCKYKPQVNQIEYNPYLQEQSPGIVDFCKRNEILVEAFSPLTPIVPTKVTEGPLDPVLKELETKYGVSNTLLLLRWVYQTGVLPITTSTNKERLKDIMKVWEFELEPSDVERISAAGKKFHYRGFFEDYFDKYDKVK</sequence>
<evidence type="ECO:0000256" key="6">
    <source>
        <dbReference type="ARBA" id="ARBA00066965"/>
    </source>
</evidence>
<dbReference type="RefSeq" id="XP_018213205.1">
    <property type="nucleotide sequence ID" value="XM_018353607.1"/>
</dbReference>
<accession>A0A1B7SPX3</accession>
<dbReference type="InterPro" id="IPR023210">
    <property type="entry name" value="NADP_OxRdtase_dom"/>
</dbReference>
<dbReference type="InterPro" id="IPR018170">
    <property type="entry name" value="Aldo/ket_reductase_CS"/>
</dbReference>
<gene>
    <name evidence="10" type="ORF">OGATHE_004924</name>
</gene>
<dbReference type="GO" id="GO:0016652">
    <property type="term" value="F:oxidoreductase activity, acting on NAD(P)H as acceptor"/>
    <property type="evidence" value="ECO:0007669"/>
    <property type="project" value="InterPro"/>
</dbReference>
<dbReference type="GO" id="GO:0047011">
    <property type="term" value="F:2-dehydropantolactone reductase (A-specific) activity"/>
    <property type="evidence" value="ECO:0007669"/>
    <property type="project" value="UniProtKB-ARBA"/>
</dbReference>
<dbReference type="PANTHER" id="PTHR43827">
    <property type="entry name" value="2,5-DIKETO-D-GLUCONIC ACID REDUCTASE"/>
    <property type="match status" value="1"/>
</dbReference>
<dbReference type="Proteomes" id="UP000788993">
    <property type="component" value="Unassembled WGS sequence"/>
</dbReference>
<protein>
    <recommendedName>
        <fullName evidence="7">2-dehydropantolactone reductase</fullName>
        <ecNumber evidence="6">1.1.1.358</ecNumber>
    </recommendedName>
    <alternativeName>
        <fullName evidence="7">2-dehydropantolactone reductase</fullName>
    </alternativeName>
    <alternativeName>
        <fullName evidence="8">Ketopantoyl-lactone reductase</fullName>
    </alternativeName>
</protein>
<evidence type="ECO:0000256" key="4">
    <source>
        <dbReference type="ARBA" id="ARBA00050878"/>
    </source>
</evidence>
<dbReference type="Gene3D" id="3.20.20.100">
    <property type="entry name" value="NADP-dependent oxidoreductase domain"/>
    <property type="match status" value="1"/>
</dbReference>
<dbReference type="EMBL" id="JAEUBD010001468">
    <property type="protein sequence ID" value="KAH3660592.1"/>
    <property type="molecule type" value="Genomic_DNA"/>
</dbReference>
<keyword evidence="11" id="KW-1185">Reference proteome</keyword>
<dbReference type="PANTHER" id="PTHR43827:SF3">
    <property type="entry name" value="NADP-DEPENDENT OXIDOREDUCTASE DOMAIN-CONTAINING PROTEIN"/>
    <property type="match status" value="1"/>
</dbReference>
<evidence type="ECO:0000256" key="8">
    <source>
        <dbReference type="ARBA" id="ARBA00081322"/>
    </source>
</evidence>
<keyword evidence="2" id="KW-0521">NADP</keyword>
<dbReference type="GO" id="GO:0042180">
    <property type="term" value="P:ketone metabolic process"/>
    <property type="evidence" value="ECO:0007669"/>
    <property type="project" value="UniProtKB-ARBA"/>
</dbReference>
<feature type="domain" description="NADP-dependent oxidoreductase" evidence="9">
    <location>
        <begin position="31"/>
        <end position="293"/>
    </location>
</feature>
<evidence type="ECO:0000256" key="7">
    <source>
        <dbReference type="ARBA" id="ARBA00079693"/>
    </source>
</evidence>
<dbReference type="CDD" id="cd19120">
    <property type="entry name" value="AKR_AKR3C2-3"/>
    <property type="match status" value="1"/>
</dbReference>
<dbReference type="PRINTS" id="PR00069">
    <property type="entry name" value="ALDKETRDTASE"/>
</dbReference>
<dbReference type="OrthoDB" id="416253at2759"/>
<dbReference type="EC" id="1.1.1.358" evidence="6"/>
<dbReference type="Pfam" id="PF00248">
    <property type="entry name" value="Aldo_ket_red"/>
    <property type="match status" value="1"/>
</dbReference>
<dbReference type="InterPro" id="IPR020471">
    <property type="entry name" value="AKR"/>
</dbReference>
<dbReference type="AlphaFoldDB" id="A0A1B7SPX3"/>
<reference evidence="10" key="1">
    <citation type="journal article" date="2021" name="Open Biol.">
        <title>Shared evolutionary footprints suggest mitochondrial oxidative damage underlies multiple complex I losses in fungi.</title>
        <authorList>
            <person name="Schikora-Tamarit M.A."/>
            <person name="Marcet-Houben M."/>
            <person name="Nosek J."/>
            <person name="Gabaldon T."/>
        </authorList>
    </citation>
    <scope>NUCLEOTIDE SEQUENCE</scope>
    <source>
        <strain evidence="10">NCAIM Y.01608</strain>
    </source>
</reference>
<evidence type="ECO:0000313" key="10">
    <source>
        <dbReference type="EMBL" id="KAH3660592.1"/>
    </source>
</evidence>
<comment type="caution">
    <text evidence="10">The sequence shown here is derived from an EMBL/GenBank/DDBJ whole genome shotgun (WGS) entry which is preliminary data.</text>
</comment>
<comment type="catalytic activity">
    <reaction evidence="4">
        <text>(R)-pantolactone + NADP(+) = 2-dehydropantolactone + NADPH + H(+)</text>
        <dbReference type="Rhea" id="RHEA:18981"/>
        <dbReference type="ChEBI" id="CHEBI:15378"/>
        <dbReference type="ChEBI" id="CHEBI:16719"/>
        <dbReference type="ChEBI" id="CHEBI:18395"/>
        <dbReference type="ChEBI" id="CHEBI:57783"/>
        <dbReference type="ChEBI" id="CHEBI:58349"/>
        <dbReference type="EC" id="1.1.1.358"/>
    </reaction>
</comment>
<evidence type="ECO:0000259" key="9">
    <source>
        <dbReference type="Pfam" id="PF00248"/>
    </source>
</evidence>
<dbReference type="SUPFAM" id="SSF51430">
    <property type="entry name" value="NAD(P)-linked oxidoreductase"/>
    <property type="match status" value="1"/>
</dbReference>
<evidence type="ECO:0000313" key="11">
    <source>
        <dbReference type="Proteomes" id="UP000788993"/>
    </source>
</evidence>
<evidence type="ECO:0000256" key="2">
    <source>
        <dbReference type="ARBA" id="ARBA00022857"/>
    </source>
</evidence>